<dbReference type="InterPro" id="IPR001375">
    <property type="entry name" value="Peptidase_S9_cat"/>
</dbReference>
<feature type="domain" description="Peptidase S9 prolyl oligopeptidase catalytic" evidence="2">
    <location>
        <begin position="719"/>
        <end position="919"/>
    </location>
</feature>
<dbReference type="SUPFAM" id="SSF82171">
    <property type="entry name" value="DPP6 N-terminal domain-like"/>
    <property type="match status" value="1"/>
</dbReference>
<reference evidence="3 4" key="1">
    <citation type="submission" date="2024-06" db="EMBL/GenBank/DDBJ databases">
        <title>Chitinophaga defluvii sp. nov., isolated from municipal sewage.</title>
        <authorList>
            <person name="Zhang L."/>
        </authorList>
    </citation>
    <scope>NUCLEOTIDE SEQUENCE [LARGE SCALE GENOMIC DNA]</scope>
    <source>
        <strain evidence="3 4">H8</strain>
    </source>
</reference>
<comment type="caution">
    <text evidence="3">The sequence shown here is derived from an EMBL/GenBank/DDBJ whole genome shotgun (WGS) entry which is preliminary data.</text>
</comment>
<keyword evidence="4" id="KW-1185">Reference proteome</keyword>
<dbReference type="InterPro" id="IPR050278">
    <property type="entry name" value="Serine_Prot_S9B/DPPIV"/>
</dbReference>
<dbReference type="RefSeq" id="WP_354660945.1">
    <property type="nucleotide sequence ID" value="NZ_JBEXAC010000001.1"/>
</dbReference>
<sequence length="945" mass="106988">MRTTITGVVLTVTTLLSYAQQPAKKPLDHSVYDSWQSIGSKVISENGQWIAYTVNPQEGDASLVIYNRINQQRLEIPRGANPVITTDSRNVIFTIKPPYKDTREARIKKKKAAEMPKDSMGIVTLGGTSVWKIPDVKSFKTPAKGSGTIAYLLNKPKTDTAAIKKTPVKSTKDTDAADDNSTSPESTESGILVIHYLETGIQDTIKNTLEYTYSKPGNALLIEIGIDKKDSLSRNGVLLWHTATRKTDTLSRGSGSYKQFAFDEKGEQAAYFATPDSAKASQQFYRLHYYKPGQDSAFVVADKTTSGIPAQWTISANSLIYFSKDGQRLFFGTAPIPPVKDTNLVDFEVAKVDIWHYQDDYLQPMQLKNADKELKRSYAAVYYPGNKRVVQLADKDMENVIIAAEGNSNYALGYTDKGQRIPLQWKGRTLKTALLVNVTDGTRHVIKENLDGNYYISPNGQYIIWYDLGLRQWYSYENATGTIRNMTAGITTALYDEEDDHPDVPEPYGLAGWMQKDRYVYIYDRYDTWQVDPAGKETPRMITQGAGRANKTRMRYVRLDPEERYFTPGQELRFNAYQDSTKYNGFYALKLSDKKNAKGPRVITMGPYSYTDLLKARKAEVYLFNKSNYQLSPDLYAGQQLDKAVKISSINPQQKDYNWGTVELYKWTTFSGKPAEGILYKPENFDSTRKYPMLIYFYEKLSDGLYSYQPPAPTPSRLNISFFVSRGYLVFAPDISYENGHPGKSAYDYIVSGAEALAKNSWVDSKNMGIQGQSWGGYQVAYLITQTNLFKAAWAGAPVANMTSAYGGIRWESGMNRQFQYEHTQSRIGGTLWEKPELYIENSPLFALPKVNTPLAIMANDADGAVPWYQGIELFTGLRRLGKPVWMLNYNNEAHNLMQRQNRKDIQRREQQFFDHFLKDAPAPQWLKSGVPATEKGINWGWDTE</sequence>
<dbReference type="PANTHER" id="PTHR11731:SF193">
    <property type="entry name" value="DIPEPTIDYL PEPTIDASE 9"/>
    <property type="match status" value="1"/>
</dbReference>
<gene>
    <name evidence="3" type="ORF">ABR189_13065</name>
</gene>
<accession>A0ABV2T5L8</accession>
<name>A0ABV2T5L8_9BACT</name>
<dbReference type="PANTHER" id="PTHR11731">
    <property type="entry name" value="PROTEASE FAMILY S9B,C DIPEPTIDYL-PEPTIDASE IV-RELATED"/>
    <property type="match status" value="1"/>
</dbReference>
<protein>
    <submittedName>
        <fullName evidence="3">Prolyl oligopeptidase family serine peptidase</fullName>
    </submittedName>
</protein>
<feature type="region of interest" description="Disordered" evidence="1">
    <location>
        <begin position="163"/>
        <end position="186"/>
    </location>
</feature>
<evidence type="ECO:0000256" key="1">
    <source>
        <dbReference type="SAM" id="MobiDB-lite"/>
    </source>
</evidence>
<evidence type="ECO:0000313" key="3">
    <source>
        <dbReference type="EMBL" id="MET6998310.1"/>
    </source>
</evidence>
<organism evidence="3 4">
    <name type="scientific">Chitinophaga defluvii</name>
    <dbReference type="NCBI Taxonomy" id="3163343"/>
    <lineage>
        <taxon>Bacteria</taxon>
        <taxon>Pseudomonadati</taxon>
        <taxon>Bacteroidota</taxon>
        <taxon>Chitinophagia</taxon>
        <taxon>Chitinophagales</taxon>
        <taxon>Chitinophagaceae</taxon>
        <taxon>Chitinophaga</taxon>
    </lineage>
</organism>
<dbReference type="SUPFAM" id="SSF53474">
    <property type="entry name" value="alpha/beta-Hydrolases"/>
    <property type="match status" value="1"/>
</dbReference>
<dbReference type="Gene3D" id="3.40.50.1820">
    <property type="entry name" value="alpha/beta hydrolase"/>
    <property type="match status" value="1"/>
</dbReference>
<dbReference type="Proteomes" id="UP001549749">
    <property type="component" value="Unassembled WGS sequence"/>
</dbReference>
<dbReference type="InterPro" id="IPR029058">
    <property type="entry name" value="AB_hydrolase_fold"/>
</dbReference>
<dbReference type="EMBL" id="JBEXAC010000001">
    <property type="protein sequence ID" value="MET6998310.1"/>
    <property type="molecule type" value="Genomic_DNA"/>
</dbReference>
<evidence type="ECO:0000259" key="2">
    <source>
        <dbReference type="Pfam" id="PF00326"/>
    </source>
</evidence>
<evidence type="ECO:0000313" key="4">
    <source>
        <dbReference type="Proteomes" id="UP001549749"/>
    </source>
</evidence>
<dbReference type="Pfam" id="PF00326">
    <property type="entry name" value="Peptidase_S9"/>
    <property type="match status" value="1"/>
</dbReference>
<proteinExistence type="predicted"/>